<dbReference type="Pfam" id="PF13560">
    <property type="entry name" value="HTH_31"/>
    <property type="match status" value="1"/>
</dbReference>
<dbReference type="Proteomes" id="UP001232755">
    <property type="component" value="Unassembled WGS sequence"/>
</dbReference>
<dbReference type="RefSeq" id="WP_307175695.1">
    <property type="nucleotide sequence ID" value="NZ_JAUSYP010000001.1"/>
</dbReference>
<dbReference type="InterPro" id="IPR000157">
    <property type="entry name" value="TIR_dom"/>
</dbReference>
<feature type="domain" description="HTH cro/C1-type" evidence="1">
    <location>
        <begin position="17"/>
        <end position="73"/>
    </location>
</feature>
<dbReference type="InterPro" id="IPR001387">
    <property type="entry name" value="Cro/C1-type_HTH"/>
</dbReference>
<reference evidence="2 3" key="1">
    <citation type="submission" date="2023-07" db="EMBL/GenBank/DDBJ databases">
        <title>Comparative genomics of wheat-associated soil bacteria to identify genetic determinants of phenazine resistance.</title>
        <authorList>
            <person name="Mouncey N."/>
        </authorList>
    </citation>
    <scope>NUCLEOTIDE SEQUENCE [LARGE SCALE GENOMIC DNA]</scope>
    <source>
        <strain evidence="2 3">B3I12</strain>
    </source>
</reference>
<dbReference type="SMART" id="SM00530">
    <property type="entry name" value="HTH_XRE"/>
    <property type="match status" value="1"/>
</dbReference>
<dbReference type="InterPro" id="IPR035897">
    <property type="entry name" value="Toll_tir_struct_dom_sf"/>
</dbReference>
<dbReference type="SUPFAM" id="SSF52200">
    <property type="entry name" value="Toll/Interleukin receptor TIR domain"/>
    <property type="match status" value="1"/>
</dbReference>
<dbReference type="Gene3D" id="3.40.50.10140">
    <property type="entry name" value="Toll/interleukin-1 receptor homology (TIR) domain"/>
    <property type="match status" value="1"/>
</dbReference>
<organism evidence="2 3">
    <name type="scientific">Streptomyces africanus</name>
    <dbReference type="NCBI Taxonomy" id="231024"/>
    <lineage>
        <taxon>Bacteria</taxon>
        <taxon>Bacillati</taxon>
        <taxon>Actinomycetota</taxon>
        <taxon>Actinomycetes</taxon>
        <taxon>Kitasatosporales</taxon>
        <taxon>Streptomycetaceae</taxon>
        <taxon>Streptomyces</taxon>
    </lineage>
</organism>
<evidence type="ECO:0000313" key="2">
    <source>
        <dbReference type="EMBL" id="MDQ0749053.1"/>
    </source>
</evidence>
<sequence>MPNHDGPAEPLDALATALRELHARAGRPSMRALAQNVSISHTTVADALNGKRVPSWGTVEILVRQLGGNEKEFTRLWQAASGDTSGMKRETEPIPAMSADPVGFWCYSRRDDELDGGRIRRLSEFIADEFEIITGDRLEIFVDDSSLSWGDAWRSRIESALASATFLIPVVTPRFLKSQWCRKEVITFSGHASSLGLDELLLPIHYVNVPQITAEQSDDEVVSLLSRRQFVDWRELRLADEGSPEYRRAIHGLALRLSEILETASPSPLPVISEAATEEDEPGLIDLMEQAESAFPEWVETVEELGKVTQEISEIMVWGTDKIAASDARGGGFAGRVKVIRDLAERLKLPAGRASFLGSKYSNSLLGVDPGIIRLIRSVSEGVVDAEDEEVAQDLFEQVRTLVDVTRTTTPELKSFAESARSAGTGSRHIRPLMNEIYTAFQKVVDGQAIIEEWGRLIDEYERTRHRK</sequence>
<dbReference type="CDD" id="cd00093">
    <property type="entry name" value="HTH_XRE"/>
    <property type="match status" value="1"/>
</dbReference>
<dbReference type="EMBL" id="JAUSYP010000001">
    <property type="protein sequence ID" value="MDQ0749053.1"/>
    <property type="molecule type" value="Genomic_DNA"/>
</dbReference>
<proteinExistence type="predicted"/>
<protein>
    <recommendedName>
        <fullName evidence="1">HTH cro/C1-type domain-containing protein</fullName>
    </recommendedName>
</protein>
<gene>
    <name evidence="2" type="ORF">QF034_003284</name>
</gene>
<accession>A0ABU0QNU8</accession>
<comment type="caution">
    <text evidence="2">The sequence shown here is derived from an EMBL/GenBank/DDBJ whole genome shotgun (WGS) entry which is preliminary data.</text>
</comment>
<evidence type="ECO:0000259" key="1">
    <source>
        <dbReference type="SMART" id="SM00530"/>
    </source>
</evidence>
<dbReference type="Pfam" id="PF13676">
    <property type="entry name" value="TIR_2"/>
    <property type="match status" value="1"/>
</dbReference>
<keyword evidence="3" id="KW-1185">Reference proteome</keyword>
<name>A0ABU0QNU8_9ACTN</name>
<evidence type="ECO:0000313" key="3">
    <source>
        <dbReference type="Proteomes" id="UP001232755"/>
    </source>
</evidence>